<comment type="caution">
    <text evidence="2">The sequence shown here is derived from an EMBL/GenBank/DDBJ whole genome shotgun (WGS) entry which is preliminary data.</text>
</comment>
<proteinExistence type="predicted"/>
<keyword evidence="1" id="KW-1133">Transmembrane helix</keyword>
<feature type="transmembrane region" description="Helical" evidence="1">
    <location>
        <begin position="6"/>
        <end position="36"/>
    </location>
</feature>
<dbReference type="Pfam" id="PF16732">
    <property type="entry name" value="ComP_DUS"/>
    <property type="match status" value="1"/>
</dbReference>
<accession>A0A853IA65</accession>
<organism evidence="2 3">
    <name type="scientific">Spartinivicinus marinus</name>
    <dbReference type="NCBI Taxonomy" id="2994442"/>
    <lineage>
        <taxon>Bacteria</taxon>
        <taxon>Pseudomonadati</taxon>
        <taxon>Pseudomonadota</taxon>
        <taxon>Gammaproteobacteria</taxon>
        <taxon>Oceanospirillales</taxon>
        <taxon>Zooshikellaceae</taxon>
        <taxon>Spartinivicinus</taxon>
    </lineage>
</organism>
<evidence type="ECO:0000256" key="1">
    <source>
        <dbReference type="SAM" id="Phobius"/>
    </source>
</evidence>
<dbReference type="NCBIfam" id="TIGR02532">
    <property type="entry name" value="IV_pilin_GFxxxE"/>
    <property type="match status" value="1"/>
</dbReference>
<protein>
    <submittedName>
        <fullName evidence="2">Prepilin-type N-terminal cleavage/methylation domain-containing protein</fullName>
    </submittedName>
</protein>
<dbReference type="EMBL" id="JACCKB010000010">
    <property type="protein sequence ID" value="NYZ66145.1"/>
    <property type="molecule type" value="Genomic_DNA"/>
</dbReference>
<keyword evidence="1" id="KW-0472">Membrane</keyword>
<dbReference type="PANTHER" id="PTHR30093:SF47">
    <property type="entry name" value="TYPE IV PILUS NON-CORE MINOR PILIN PILE"/>
    <property type="match status" value="1"/>
</dbReference>
<dbReference type="Pfam" id="PF07963">
    <property type="entry name" value="N_methyl"/>
    <property type="match status" value="1"/>
</dbReference>
<dbReference type="AlphaFoldDB" id="A0A853IA65"/>
<dbReference type="Proteomes" id="UP000569732">
    <property type="component" value="Unassembled WGS sequence"/>
</dbReference>
<dbReference type="InterPro" id="IPR031982">
    <property type="entry name" value="PilE-like"/>
</dbReference>
<gene>
    <name evidence="2" type="ORF">H0A36_08980</name>
</gene>
<dbReference type="GO" id="GO:0043683">
    <property type="term" value="P:type IV pilus assembly"/>
    <property type="evidence" value="ECO:0007669"/>
    <property type="project" value="InterPro"/>
</dbReference>
<dbReference type="InterPro" id="IPR012902">
    <property type="entry name" value="N_methyl_site"/>
</dbReference>
<reference evidence="2 3" key="1">
    <citation type="submission" date="2020-07" db="EMBL/GenBank/DDBJ databases">
        <title>Endozoicomonas sp. nov., isolated from sediment.</title>
        <authorList>
            <person name="Gu T."/>
        </authorList>
    </citation>
    <scope>NUCLEOTIDE SEQUENCE [LARGE SCALE GENOMIC DNA]</scope>
    <source>
        <strain evidence="2 3">SM1973</strain>
    </source>
</reference>
<keyword evidence="1" id="KW-0812">Transmembrane</keyword>
<evidence type="ECO:0000313" key="3">
    <source>
        <dbReference type="Proteomes" id="UP000569732"/>
    </source>
</evidence>
<evidence type="ECO:0000313" key="2">
    <source>
        <dbReference type="EMBL" id="NYZ66145.1"/>
    </source>
</evidence>
<dbReference type="InterPro" id="IPR045584">
    <property type="entry name" value="Pilin-like"/>
</dbReference>
<name>A0A853IA65_9GAMM</name>
<keyword evidence="3" id="KW-1185">Reference proteome</keyword>
<dbReference type="SUPFAM" id="SSF54523">
    <property type="entry name" value="Pili subunits"/>
    <property type="match status" value="1"/>
</dbReference>
<sequence>MKLDRLGLLALGFSLIELLIVIAIVGILAAVGYPSYQEYVMRSRRADAQSALMQMANAMERRYTEASPARYTGLANGGANTGVPDAGFFPDQVPIDETNPTNPSHDLRINNATATMYVITAQPVVGGPQVTDGYLALSSTGARCWVEGTDTPPATMTDQQVRTCTGGVSW</sequence>
<dbReference type="Gene3D" id="3.30.700.10">
    <property type="entry name" value="Glycoprotein, Type 4 Pilin"/>
    <property type="match status" value="1"/>
</dbReference>
<dbReference type="PANTHER" id="PTHR30093">
    <property type="entry name" value="GENERAL SECRETION PATHWAY PROTEIN G"/>
    <property type="match status" value="1"/>
</dbReference>